<dbReference type="InterPro" id="IPR036770">
    <property type="entry name" value="Ankyrin_rpt-contain_sf"/>
</dbReference>
<keyword evidence="2 3" id="KW-0040">ANK repeat</keyword>
<dbReference type="Gene3D" id="1.25.40.20">
    <property type="entry name" value="Ankyrin repeat-containing domain"/>
    <property type="match status" value="1"/>
</dbReference>
<evidence type="ECO:0000256" key="1">
    <source>
        <dbReference type="ARBA" id="ARBA00022737"/>
    </source>
</evidence>
<feature type="repeat" description="ANK" evidence="3">
    <location>
        <begin position="491"/>
        <end position="523"/>
    </location>
</feature>
<dbReference type="PROSITE" id="PS50088">
    <property type="entry name" value="ANK_REPEAT"/>
    <property type="match status" value="3"/>
</dbReference>
<proteinExistence type="predicted"/>
<dbReference type="Pfam" id="PF12796">
    <property type="entry name" value="Ank_2"/>
    <property type="match status" value="2"/>
</dbReference>
<dbReference type="SMART" id="SM00248">
    <property type="entry name" value="ANK"/>
    <property type="match status" value="6"/>
</dbReference>
<dbReference type="AlphaFoldDB" id="A0A9P9WX14"/>
<feature type="repeat" description="ANK" evidence="3">
    <location>
        <begin position="594"/>
        <end position="626"/>
    </location>
</feature>
<dbReference type="SUPFAM" id="SSF48403">
    <property type="entry name" value="Ankyrin repeat"/>
    <property type="match status" value="1"/>
</dbReference>
<organism evidence="4 5">
    <name type="scientific">Neoarthrinium moseri</name>
    <dbReference type="NCBI Taxonomy" id="1658444"/>
    <lineage>
        <taxon>Eukaryota</taxon>
        <taxon>Fungi</taxon>
        <taxon>Dikarya</taxon>
        <taxon>Ascomycota</taxon>
        <taxon>Pezizomycotina</taxon>
        <taxon>Sordariomycetes</taxon>
        <taxon>Xylariomycetidae</taxon>
        <taxon>Amphisphaeriales</taxon>
        <taxon>Apiosporaceae</taxon>
        <taxon>Neoarthrinium</taxon>
    </lineage>
</organism>
<dbReference type="PANTHER" id="PTHR24171">
    <property type="entry name" value="ANKYRIN REPEAT DOMAIN-CONTAINING PROTEIN 39-RELATED"/>
    <property type="match status" value="1"/>
</dbReference>
<evidence type="ECO:0000313" key="5">
    <source>
        <dbReference type="Proteomes" id="UP000829685"/>
    </source>
</evidence>
<dbReference type="PROSITE" id="PS50297">
    <property type="entry name" value="ANK_REP_REGION"/>
    <property type="match status" value="3"/>
</dbReference>
<keyword evidence="1" id="KW-0677">Repeat</keyword>
<reference evidence="4" key="1">
    <citation type="submission" date="2021-03" db="EMBL/GenBank/DDBJ databases">
        <title>Revisited historic fungal species revealed as producer of novel bioactive compounds through whole genome sequencing and comparative genomics.</title>
        <authorList>
            <person name="Vignolle G.A."/>
            <person name="Hochenegger N."/>
            <person name="Mach R.L."/>
            <person name="Mach-Aigner A.R."/>
            <person name="Javad Rahimi M."/>
            <person name="Salim K.A."/>
            <person name="Chan C.M."/>
            <person name="Lim L.B.L."/>
            <person name="Cai F."/>
            <person name="Druzhinina I.S."/>
            <person name="U'Ren J.M."/>
            <person name="Derntl C."/>
        </authorList>
    </citation>
    <scope>NUCLEOTIDE SEQUENCE</scope>
    <source>
        <strain evidence="4">TUCIM 5799</strain>
    </source>
</reference>
<protein>
    <recommendedName>
        <fullName evidence="6">Ankyrin</fullName>
    </recommendedName>
</protein>
<name>A0A9P9WX14_9PEZI</name>
<dbReference type="EMBL" id="JAFIMR010000002">
    <property type="protein sequence ID" value="KAI1880790.1"/>
    <property type="molecule type" value="Genomic_DNA"/>
</dbReference>
<sequence length="789" mass="87537">MDPLTIATSVVALASLAAKVGHLIGELRENYTSLPGRLHALGNEVEDLRVVLHRVASLSNDRERLKLDTDEESNIPDLIRRGEEKLLTLEEILGALVVTASKKRELLFRSLQWRREQSRIASIQDDIKRVKSNFNILLGVSNSRDMMQIRLELDRLSMNQSPPQYNDGFIVEKALMSMLNGHHETMSGLFSQQYSRVDDRLSRVEGLLESQTSRMKTSQISQFGSLYNPLPPPARMRPARPMSPGAKQRHLDSSSVRLRLRQHVAACRAGCPCACHVTQRAASPTFMNKLLGQLFIGYTGFPFLGRNCDSRMCERSQGSSMSVEYWFPASFCFSQILRLQLAYGTDLGPSLQLSTLRQVSDSAECVTFALNGNIDGLKNLFTQGFASPRDWALYGQQYETCKFLMSAGADPTYRPIATSDDCPSDKVCDIILRGNLPSEVLDILQVIAEGSDFIERQRFARIHKLVLRLCAGSLEEELQTNAEGVDFADAGGRTALQWAAARGDDRAVITLLSFGADPNNMDNKLNTPLTLAANQNHTVCVRLLLEAGALPDPQLPRGGRFGTPLNCAARNARDPVLMKTLLDFDAKIEASGVDGVTPLLHVARGNSATHAMLLLEYGANINATSKSGQTPLTAAIQFNNHAVLKLLLGRWFEYNECPRLKGPNLLDIVARFADIETIMILTGTEHLRTRTDESYIMNHYTHILEARLDASDALVESFEDLLSVLKATSHNSLDSKLESGLLEQFESLPNSDDDTDTDLFTDALEYISNRDEARTSTSCPYDLQKRPTI</sequence>
<gene>
    <name evidence="4" type="ORF">JX265_001030</name>
</gene>
<comment type="caution">
    <text evidence="4">The sequence shown here is derived from an EMBL/GenBank/DDBJ whole genome shotgun (WGS) entry which is preliminary data.</text>
</comment>
<evidence type="ECO:0000256" key="2">
    <source>
        <dbReference type="ARBA" id="ARBA00023043"/>
    </source>
</evidence>
<evidence type="ECO:0000256" key="3">
    <source>
        <dbReference type="PROSITE-ProRule" id="PRU00023"/>
    </source>
</evidence>
<dbReference type="InterPro" id="IPR002110">
    <property type="entry name" value="Ankyrin_rpt"/>
</dbReference>
<evidence type="ECO:0000313" key="4">
    <source>
        <dbReference type="EMBL" id="KAI1880790.1"/>
    </source>
</evidence>
<keyword evidence="5" id="KW-1185">Reference proteome</keyword>
<evidence type="ECO:0008006" key="6">
    <source>
        <dbReference type="Google" id="ProtNLM"/>
    </source>
</evidence>
<dbReference type="Proteomes" id="UP000829685">
    <property type="component" value="Unassembled WGS sequence"/>
</dbReference>
<feature type="repeat" description="ANK" evidence="3">
    <location>
        <begin position="524"/>
        <end position="549"/>
    </location>
</feature>
<accession>A0A9P9WX14</accession>